<protein>
    <submittedName>
        <fullName evidence="1">Uncharacterized protein</fullName>
    </submittedName>
</protein>
<evidence type="ECO:0000313" key="2">
    <source>
        <dbReference type="Proteomes" id="UP001157109"/>
    </source>
</evidence>
<sequence>MRLTAAAAFADSTLGKKYPAAVASWVNAWDRFTPSLAFGPALHKVSYTTNSIE</sequence>
<proteinExistence type="predicted"/>
<organism evidence="1 2">
    <name type="scientific">Arsenicicoccus piscis</name>
    <dbReference type="NCBI Taxonomy" id="673954"/>
    <lineage>
        <taxon>Bacteria</taxon>
        <taxon>Bacillati</taxon>
        <taxon>Actinomycetota</taxon>
        <taxon>Actinomycetes</taxon>
        <taxon>Micrococcales</taxon>
        <taxon>Intrasporangiaceae</taxon>
        <taxon>Arsenicicoccus</taxon>
    </lineage>
</organism>
<dbReference type="EMBL" id="BSUJ01000001">
    <property type="protein sequence ID" value="GMA20196.1"/>
    <property type="molecule type" value="Genomic_DNA"/>
</dbReference>
<comment type="caution">
    <text evidence="1">The sequence shown here is derived from an EMBL/GenBank/DDBJ whole genome shotgun (WGS) entry which is preliminary data.</text>
</comment>
<dbReference type="Proteomes" id="UP001157109">
    <property type="component" value="Unassembled WGS sequence"/>
</dbReference>
<evidence type="ECO:0000313" key="1">
    <source>
        <dbReference type="EMBL" id="GMA20196.1"/>
    </source>
</evidence>
<name>A0ABQ6HP74_9MICO</name>
<reference evidence="2" key="1">
    <citation type="journal article" date="2019" name="Int. J. Syst. Evol. Microbiol.">
        <title>The Global Catalogue of Microorganisms (GCM) 10K type strain sequencing project: providing services to taxonomists for standard genome sequencing and annotation.</title>
        <authorList>
            <consortium name="The Broad Institute Genomics Platform"/>
            <consortium name="The Broad Institute Genome Sequencing Center for Infectious Disease"/>
            <person name="Wu L."/>
            <person name="Ma J."/>
        </authorList>
    </citation>
    <scope>NUCLEOTIDE SEQUENCE [LARGE SCALE GENOMIC DNA]</scope>
    <source>
        <strain evidence="2">NBRC 105830</strain>
    </source>
</reference>
<accession>A0ABQ6HP74</accession>
<keyword evidence="2" id="KW-1185">Reference proteome</keyword>
<gene>
    <name evidence="1" type="ORF">GCM10025862_22170</name>
</gene>